<dbReference type="RefSeq" id="WP_272749529.1">
    <property type="nucleotide sequence ID" value="NZ_JAQQKX010000019.1"/>
</dbReference>
<feature type="transmembrane region" description="Helical" evidence="1">
    <location>
        <begin position="33"/>
        <end position="49"/>
    </location>
</feature>
<reference evidence="2 3" key="1">
    <citation type="submission" date="2023-01" db="EMBL/GenBank/DDBJ databases">
        <title>Novel species of the genus Asticcacaulis isolated from rivers.</title>
        <authorList>
            <person name="Lu H."/>
        </authorList>
    </citation>
    <scope>NUCLEOTIDE SEQUENCE [LARGE SCALE GENOMIC DNA]</scope>
    <source>
        <strain evidence="2 3">BYS171W</strain>
    </source>
</reference>
<organism evidence="2 3">
    <name type="scientific">Asticcacaulis aquaticus</name>
    <dbReference type="NCBI Taxonomy" id="2984212"/>
    <lineage>
        <taxon>Bacteria</taxon>
        <taxon>Pseudomonadati</taxon>
        <taxon>Pseudomonadota</taxon>
        <taxon>Alphaproteobacteria</taxon>
        <taxon>Caulobacterales</taxon>
        <taxon>Caulobacteraceae</taxon>
        <taxon>Asticcacaulis</taxon>
    </lineage>
</organism>
<evidence type="ECO:0000313" key="3">
    <source>
        <dbReference type="Proteomes" id="UP001214854"/>
    </source>
</evidence>
<proteinExistence type="predicted"/>
<keyword evidence="1" id="KW-0812">Transmembrane</keyword>
<feature type="transmembrane region" description="Helical" evidence="1">
    <location>
        <begin position="82"/>
        <end position="103"/>
    </location>
</feature>
<accession>A0ABT5HYG5</accession>
<comment type="caution">
    <text evidence="2">The sequence shown here is derived from an EMBL/GenBank/DDBJ whole genome shotgun (WGS) entry which is preliminary data.</text>
</comment>
<name>A0ABT5HYG5_9CAUL</name>
<keyword evidence="1" id="KW-1133">Transmembrane helix</keyword>
<dbReference type="Proteomes" id="UP001214854">
    <property type="component" value="Unassembled WGS sequence"/>
</dbReference>
<sequence length="146" mass="16268">MRDIAHIIWISVGLILLVGVTALALWRGGRDERIAAVIIFIASCLTPLFQDKVTYFPGAAALILDGFITVYFIVLSLMTRKVWTLAAAVCMINTMTAHLVHLMTPEMNMYSYLTGIGFWGGIALYLAIGGGVWEERLRRRYKISSL</sequence>
<feature type="transmembrane region" description="Helical" evidence="1">
    <location>
        <begin position="55"/>
        <end position="75"/>
    </location>
</feature>
<protein>
    <submittedName>
        <fullName evidence="2">Uncharacterized protein</fullName>
    </submittedName>
</protein>
<keyword evidence="1" id="KW-0472">Membrane</keyword>
<feature type="transmembrane region" description="Helical" evidence="1">
    <location>
        <begin position="109"/>
        <end position="133"/>
    </location>
</feature>
<dbReference type="EMBL" id="JAQQKX010000019">
    <property type="protein sequence ID" value="MDC7685029.1"/>
    <property type="molecule type" value="Genomic_DNA"/>
</dbReference>
<evidence type="ECO:0000256" key="1">
    <source>
        <dbReference type="SAM" id="Phobius"/>
    </source>
</evidence>
<evidence type="ECO:0000313" key="2">
    <source>
        <dbReference type="EMBL" id="MDC7685029.1"/>
    </source>
</evidence>
<feature type="transmembrane region" description="Helical" evidence="1">
    <location>
        <begin position="6"/>
        <end position="26"/>
    </location>
</feature>
<keyword evidence="3" id="KW-1185">Reference proteome</keyword>
<gene>
    <name evidence="2" type="ORF">PQU92_17220</name>
</gene>